<dbReference type="Proteomes" id="UP000297741">
    <property type="component" value="Unassembled WGS sequence"/>
</dbReference>
<keyword evidence="4" id="KW-1185">Reference proteome</keyword>
<proteinExistence type="predicted"/>
<protein>
    <recommendedName>
        <fullName evidence="5">Transferrin-binding protein B C-lobe/N-lobe beta barrel domain-containing protein</fullName>
    </recommendedName>
</protein>
<evidence type="ECO:0000256" key="1">
    <source>
        <dbReference type="SAM" id="MobiDB-lite"/>
    </source>
</evidence>
<keyword evidence="2" id="KW-0732">Signal</keyword>
<evidence type="ECO:0008006" key="5">
    <source>
        <dbReference type="Google" id="ProtNLM"/>
    </source>
</evidence>
<evidence type="ECO:0000313" key="3">
    <source>
        <dbReference type="EMBL" id="TGD41484.1"/>
    </source>
</evidence>
<accession>A0ABY2KGV8</accession>
<dbReference type="RefSeq" id="WP_135433888.1">
    <property type="nucleotide sequence ID" value="NZ_RPEM01000023.1"/>
</dbReference>
<gene>
    <name evidence="3" type="ORF">EEB11_18365</name>
</gene>
<evidence type="ECO:0000256" key="2">
    <source>
        <dbReference type="SAM" id="SignalP"/>
    </source>
</evidence>
<evidence type="ECO:0000313" key="4">
    <source>
        <dbReference type="Proteomes" id="UP000297741"/>
    </source>
</evidence>
<dbReference type="PROSITE" id="PS51257">
    <property type="entry name" value="PROKAR_LIPOPROTEIN"/>
    <property type="match status" value="1"/>
</dbReference>
<feature type="chain" id="PRO_5045345630" description="Transferrin-binding protein B C-lobe/N-lobe beta barrel domain-containing protein" evidence="2">
    <location>
        <begin position="22"/>
        <end position="195"/>
    </location>
</feature>
<feature type="signal peptide" evidence="2">
    <location>
        <begin position="1"/>
        <end position="21"/>
    </location>
</feature>
<feature type="region of interest" description="Disordered" evidence="1">
    <location>
        <begin position="27"/>
        <end position="49"/>
    </location>
</feature>
<name>A0ABY2KGV8_9RHOB</name>
<organism evidence="3 4">
    <name type="scientific">Pseudotabrizicola sediminis</name>
    <dbReference type="NCBI Taxonomy" id="2486418"/>
    <lineage>
        <taxon>Bacteria</taxon>
        <taxon>Pseudomonadati</taxon>
        <taxon>Pseudomonadota</taxon>
        <taxon>Alphaproteobacteria</taxon>
        <taxon>Rhodobacterales</taxon>
        <taxon>Paracoccaceae</taxon>
        <taxon>Pseudotabrizicola</taxon>
    </lineage>
</organism>
<dbReference type="EMBL" id="RPEM01000023">
    <property type="protein sequence ID" value="TGD41484.1"/>
    <property type="molecule type" value="Genomic_DNA"/>
</dbReference>
<reference evidence="3 4" key="1">
    <citation type="submission" date="2018-11" db="EMBL/GenBank/DDBJ databases">
        <title>Tabrizicola sp. isolated from sediment of alpine lake.</title>
        <authorList>
            <person name="Liu Z."/>
        </authorList>
    </citation>
    <scope>NUCLEOTIDE SEQUENCE [LARGE SCALE GENOMIC DNA]</scope>
    <source>
        <strain evidence="3 4">DRYC-M-16</strain>
    </source>
</reference>
<comment type="caution">
    <text evidence="3">The sequence shown here is derived from an EMBL/GenBank/DDBJ whole genome shotgun (WGS) entry which is preliminary data.</text>
</comment>
<sequence length="195" mass="19331">MLYKLKKISTAALLVSVLALSACGSSGSSGGGGFAPLPEPDGEPTGNVEAGVQATYSGKMQATFAEGADVAHVEGDLTLDIDTDRDDQIISSATGFSAILTEDGQTERFDLAGSLGGTGSVDTTAGTLSFGLAGGLNPVGDTSDVIMVDLGGTGTFYGADAEQVSGTLTGLIQGDGSDGSVSGTGNFLLLQQPEL</sequence>